<feature type="domain" description="Transposase IS116/IS110/IS902 C-terminal" evidence="1">
    <location>
        <begin position="66"/>
        <end position="111"/>
    </location>
</feature>
<dbReference type="Pfam" id="PF02371">
    <property type="entry name" value="Transposase_20"/>
    <property type="match status" value="1"/>
</dbReference>
<gene>
    <name evidence="2" type="ORF">ACFPN6_04015</name>
</gene>
<accession>A0ABW0D2X4</accession>
<dbReference type="RefSeq" id="WP_381570305.1">
    <property type="nucleotide sequence ID" value="NZ_JBHSKL010000004.1"/>
</dbReference>
<dbReference type="Proteomes" id="UP001596156">
    <property type="component" value="Unassembled WGS sequence"/>
</dbReference>
<evidence type="ECO:0000313" key="2">
    <source>
        <dbReference type="EMBL" id="MFC5223782.1"/>
    </source>
</evidence>
<evidence type="ECO:0000259" key="1">
    <source>
        <dbReference type="Pfam" id="PF02371"/>
    </source>
</evidence>
<dbReference type="InterPro" id="IPR047650">
    <property type="entry name" value="Transpos_IS110"/>
</dbReference>
<keyword evidence="3" id="KW-1185">Reference proteome</keyword>
<dbReference type="PANTHER" id="PTHR33055:SF3">
    <property type="entry name" value="PUTATIVE TRANSPOSASE FOR IS117-RELATED"/>
    <property type="match status" value="1"/>
</dbReference>
<reference evidence="3" key="1">
    <citation type="journal article" date="2019" name="Int. J. Syst. Evol. Microbiol.">
        <title>The Global Catalogue of Microorganisms (GCM) 10K type strain sequencing project: providing services to taxonomists for standard genome sequencing and annotation.</title>
        <authorList>
            <consortium name="The Broad Institute Genomics Platform"/>
            <consortium name="The Broad Institute Genome Sequencing Center for Infectious Disease"/>
            <person name="Wu L."/>
            <person name="Ma J."/>
        </authorList>
    </citation>
    <scope>NUCLEOTIDE SEQUENCE [LARGE SCALE GENOMIC DNA]</scope>
    <source>
        <strain evidence="3">CCM 8479</strain>
    </source>
</reference>
<comment type="caution">
    <text evidence="2">The sequence shown here is derived from an EMBL/GenBank/DDBJ whole genome shotgun (WGS) entry which is preliminary data.</text>
</comment>
<organism evidence="2 3">
    <name type="scientific">Streptomyces fimbriatus</name>
    <dbReference type="NCBI Taxonomy" id="68197"/>
    <lineage>
        <taxon>Bacteria</taxon>
        <taxon>Bacillati</taxon>
        <taxon>Actinomycetota</taxon>
        <taxon>Actinomycetes</taxon>
        <taxon>Kitasatosporales</taxon>
        <taxon>Streptomycetaceae</taxon>
        <taxon>Streptomyces</taxon>
    </lineage>
</organism>
<dbReference type="PANTHER" id="PTHR33055">
    <property type="entry name" value="TRANSPOSASE FOR INSERTION SEQUENCE ELEMENT IS1111A"/>
    <property type="match status" value="1"/>
</dbReference>
<evidence type="ECO:0000313" key="3">
    <source>
        <dbReference type="Proteomes" id="UP001596156"/>
    </source>
</evidence>
<dbReference type="InterPro" id="IPR003346">
    <property type="entry name" value="Transposase_20"/>
</dbReference>
<proteinExistence type="predicted"/>
<sequence>MSQTGAQSLDALTALQAASTRHVPLPGRDVAAGIVADTATQIPALDDRLKHIDQQIRQTFRTRPQAHLIESLPGTGPILGADFIVAAGDLSTYADAGRLASAAGLVPVPRSPTCRCPMGPLRDDRPLALHPPVARAA</sequence>
<name>A0ABW0D2X4_STRFI</name>
<protein>
    <submittedName>
        <fullName evidence="2">Transposase</fullName>
    </submittedName>
</protein>
<dbReference type="EMBL" id="JBHSKL010000004">
    <property type="protein sequence ID" value="MFC5223782.1"/>
    <property type="molecule type" value="Genomic_DNA"/>
</dbReference>